<accession>A0A847SBN4</accession>
<evidence type="ECO:0000313" key="6">
    <source>
        <dbReference type="EMBL" id="NLR76307.1"/>
    </source>
</evidence>
<keyword evidence="4" id="KW-0802">TPR repeat</keyword>
<dbReference type="RefSeq" id="WP_168877970.1">
    <property type="nucleotide sequence ID" value="NZ_JABAIM010000003.1"/>
</dbReference>
<dbReference type="Gene3D" id="3.40.50.2000">
    <property type="entry name" value="Glycogen Phosphorylase B"/>
    <property type="match status" value="1"/>
</dbReference>
<evidence type="ECO:0000256" key="2">
    <source>
        <dbReference type="ARBA" id="ARBA00022679"/>
    </source>
</evidence>
<dbReference type="PANTHER" id="PTHR44366">
    <property type="entry name" value="UDP-N-ACETYLGLUCOSAMINE--PEPTIDE N-ACETYLGLUCOSAMINYLTRANSFERASE 110 KDA SUBUNIT"/>
    <property type="match status" value="1"/>
</dbReference>
<keyword evidence="2" id="KW-0808">Transferase</keyword>
<organism evidence="6 7">
    <name type="scientific">Leeia aquatica</name>
    <dbReference type="NCBI Taxonomy" id="2725557"/>
    <lineage>
        <taxon>Bacteria</taxon>
        <taxon>Pseudomonadati</taxon>
        <taxon>Pseudomonadota</taxon>
        <taxon>Betaproteobacteria</taxon>
        <taxon>Neisseriales</taxon>
        <taxon>Leeiaceae</taxon>
        <taxon>Leeia</taxon>
    </lineage>
</organism>
<dbReference type="PANTHER" id="PTHR44366:SF1">
    <property type="entry name" value="UDP-N-ACETYLGLUCOSAMINE--PEPTIDE N-ACETYLGLUCOSAMINYLTRANSFERASE 110 KDA SUBUNIT"/>
    <property type="match status" value="1"/>
</dbReference>
<evidence type="ECO:0000313" key="7">
    <source>
        <dbReference type="Proteomes" id="UP000587991"/>
    </source>
</evidence>
<dbReference type="Gene3D" id="3.40.50.11380">
    <property type="match status" value="1"/>
</dbReference>
<gene>
    <name evidence="6" type="ORF">HF682_14165</name>
</gene>
<dbReference type="GO" id="GO:0006493">
    <property type="term" value="P:protein O-linked glycosylation"/>
    <property type="evidence" value="ECO:0007669"/>
    <property type="project" value="InterPro"/>
</dbReference>
<dbReference type="EMBL" id="JABAIM010000003">
    <property type="protein sequence ID" value="NLR76307.1"/>
    <property type="molecule type" value="Genomic_DNA"/>
</dbReference>
<dbReference type="GO" id="GO:0097363">
    <property type="term" value="F:protein O-acetylglucosaminyltransferase activity"/>
    <property type="evidence" value="ECO:0007669"/>
    <property type="project" value="TreeGrafter"/>
</dbReference>
<protein>
    <recommendedName>
        <fullName evidence="5">O-GlcNAc transferase C-terminal domain-containing protein</fullName>
    </recommendedName>
</protein>
<keyword evidence="7" id="KW-1185">Reference proteome</keyword>
<dbReference type="SUPFAM" id="SSF53756">
    <property type="entry name" value="UDP-Glycosyltransferase/glycogen phosphorylase"/>
    <property type="match status" value="1"/>
</dbReference>
<evidence type="ECO:0000256" key="4">
    <source>
        <dbReference type="ARBA" id="ARBA00022803"/>
    </source>
</evidence>
<dbReference type="SUPFAM" id="SSF48452">
    <property type="entry name" value="TPR-like"/>
    <property type="match status" value="1"/>
</dbReference>
<sequence>MSIQQQAARRAEQLLAENRPSKAARVLQAAADSSAPAPYWLLLGHALRLAGEPLPAWEALQCALQRDNSLLPARLAGLQALSEAGQLTQALHLCQQWCTEFPDSPDLHTAQAWLLRSLQQVDAALTHYRYILERWPAHLPAREKACLLLQQQGQLFAALALADDGPEDLPHRLLQAECLLATGQAQQAVTRLRQADTDTPPEPLRLALLGIAAACAGDTATAWASFAQAPEAARQAIAQRAPGWSAQQCEQARLHPETLALHYLNEQRCHASWHDPAHCAPLALDALPAPLGDPPDNVLWFQALWRPHDRMALRERAEALAARLPATPVRQTRTARTEGPYRIGLLSADWCPHPVPRLILPLLRHASPRVHYIRYASVPPVAYPPVAAMQAHSPLVDLSRLSDLHAAQRIAADQLDLLIDLSGWTSQFRPALLSHRPAPRQLGWLGYFSTCGGAGLDHVLLDPIMAPEDEDGYWRETLLRMPETLWLYDNQQAIAVTPSRSELGLPEQAFVFCSIHSDYKLDPTLFAAWMQLLHAVPGSVLWQTPRLPAVAENLRREAERHGIPPERLIFSPYEPDLPRYLARYRQADLFLDTACCNTGTTLLDALYSGLPALTLCGNTPSTRKGASILHALGLDTLICHSLADYSARALQLAREPQALAALRQQVQNARQRPPLNSRLQAQQLESMWCHVIETYPAH</sequence>
<keyword evidence="3" id="KW-0677">Repeat</keyword>
<feature type="domain" description="O-GlcNAc transferase C-terminal" evidence="5">
    <location>
        <begin position="492"/>
        <end position="675"/>
    </location>
</feature>
<comment type="caution">
    <text evidence="6">The sequence shown here is derived from an EMBL/GenBank/DDBJ whole genome shotgun (WGS) entry which is preliminary data.</text>
</comment>
<evidence type="ECO:0000256" key="3">
    <source>
        <dbReference type="ARBA" id="ARBA00022737"/>
    </source>
</evidence>
<dbReference type="InterPro" id="IPR037919">
    <property type="entry name" value="OGT"/>
</dbReference>
<evidence type="ECO:0000259" key="5">
    <source>
        <dbReference type="Pfam" id="PF13844"/>
    </source>
</evidence>
<proteinExistence type="predicted"/>
<dbReference type="InterPro" id="IPR029489">
    <property type="entry name" value="OGT/SEC/SPY_C"/>
</dbReference>
<name>A0A847SBN4_9NEIS</name>
<dbReference type="Proteomes" id="UP000587991">
    <property type="component" value="Unassembled WGS sequence"/>
</dbReference>
<dbReference type="Pfam" id="PF13844">
    <property type="entry name" value="Glyco_transf_41"/>
    <property type="match status" value="1"/>
</dbReference>
<dbReference type="AlphaFoldDB" id="A0A847SBN4"/>
<dbReference type="Gene3D" id="1.25.40.10">
    <property type="entry name" value="Tetratricopeptide repeat domain"/>
    <property type="match status" value="1"/>
</dbReference>
<reference evidence="6 7" key="1">
    <citation type="submission" date="2020-04" db="EMBL/GenBank/DDBJ databases">
        <title>Draft genome of Leeia sp. IMCC25680.</title>
        <authorList>
            <person name="Song J."/>
            <person name="Cho J.-C."/>
        </authorList>
    </citation>
    <scope>NUCLEOTIDE SEQUENCE [LARGE SCALE GENOMIC DNA]</scope>
    <source>
        <strain evidence="6 7">IMCC25680</strain>
    </source>
</reference>
<evidence type="ECO:0000256" key="1">
    <source>
        <dbReference type="ARBA" id="ARBA00004922"/>
    </source>
</evidence>
<comment type="pathway">
    <text evidence="1">Protein modification; protein glycosylation.</text>
</comment>
<dbReference type="InterPro" id="IPR011990">
    <property type="entry name" value="TPR-like_helical_dom_sf"/>
</dbReference>